<accession>A0A5B0KYB3</accession>
<evidence type="ECO:0000313" key="2">
    <source>
        <dbReference type="Proteomes" id="UP000325333"/>
    </source>
</evidence>
<reference evidence="1 2" key="1">
    <citation type="submission" date="2019-07" db="EMBL/GenBank/DDBJ databases">
        <title>Genome sequencing of the stress-tolerant strain Azospirillum brasilense Az19.</title>
        <authorList>
            <person name="Maroniche G.A."/>
            <person name="Garcia J.E."/>
            <person name="Pagnussat L."/>
            <person name="Amenta M."/>
            <person name="Creus C.M."/>
        </authorList>
    </citation>
    <scope>NUCLEOTIDE SEQUENCE [LARGE SCALE GENOMIC DNA]</scope>
    <source>
        <strain evidence="1 2">Az19</strain>
    </source>
</reference>
<comment type="caution">
    <text evidence="1">The sequence shown here is derived from an EMBL/GenBank/DDBJ whole genome shotgun (WGS) entry which is preliminary data.</text>
</comment>
<gene>
    <name evidence="1" type="ORF">FH063_003962</name>
</gene>
<dbReference type="EMBL" id="VEWN01000003">
    <property type="protein sequence ID" value="KAA1057089.1"/>
    <property type="molecule type" value="Genomic_DNA"/>
</dbReference>
<evidence type="ECO:0000313" key="1">
    <source>
        <dbReference type="EMBL" id="KAA1057089.1"/>
    </source>
</evidence>
<protein>
    <submittedName>
        <fullName evidence="1">Uncharacterized protein</fullName>
    </submittedName>
</protein>
<name>A0A5B0KYB3_9PROT</name>
<dbReference type="Proteomes" id="UP000325333">
    <property type="component" value="Unassembled WGS sequence"/>
</dbReference>
<sequence length="62" mass="6600">MGAPWTGGCRKDVGYINISVIRDERRKAPDAGVGAFAARAEMEKVGGATSRPFGRLTFCVVV</sequence>
<proteinExistence type="predicted"/>
<dbReference type="AlphaFoldDB" id="A0A5B0KYB3"/>
<organism evidence="1 2">
    <name type="scientific">Azospirillum argentinense</name>
    <dbReference type="NCBI Taxonomy" id="2970906"/>
    <lineage>
        <taxon>Bacteria</taxon>
        <taxon>Pseudomonadati</taxon>
        <taxon>Pseudomonadota</taxon>
        <taxon>Alphaproteobacteria</taxon>
        <taxon>Rhodospirillales</taxon>
        <taxon>Azospirillaceae</taxon>
        <taxon>Azospirillum</taxon>
    </lineage>
</organism>